<protein>
    <submittedName>
        <fullName evidence="1">10150_t:CDS:1</fullName>
    </submittedName>
</protein>
<organism evidence="1 2">
    <name type="scientific">Racocetra persica</name>
    <dbReference type="NCBI Taxonomy" id="160502"/>
    <lineage>
        <taxon>Eukaryota</taxon>
        <taxon>Fungi</taxon>
        <taxon>Fungi incertae sedis</taxon>
        <taxon>Mucoromycota</taxon>
        <taxon>Glomeromycotina</taxon>
        <taxon>Glomeromycetes</taxon>
        <taxon>Diversisporales</taxon>
        <taxon>Gigasporaceae</taxon>
        <taxon>Racocetra</taxon>
    </lineage>
</organism>
<gene>
    <name evidence="1" type="ORF">RPERSI_LOCUS13137</name>
</gene>
<dbReference type="Proteomes" id="UP000789920">
    <property type="component" value="Unassembled WGS sequence"/>
</dbReference>
<evidence type="ECO:0000313" key="1">
    <source>
        <dbReference type="EMBL" id="CAG8740859.1"/>
    </source>
</evidence>
<proteinExistence type="predicted"/>
<comment type="caution">
    <text evidence="1">The sequence shown here is derived from an EMBL/GenBank/DDBJ whole genome shotgun (WGS) entry which is preliminary data.</text>
</comment>
<feature type="non-terminal residue" evidence="1">
    <location>
        <position position="1"/>
    </location>
</feature>
<accession>A0ACA9QA55</accession>
<name>A0ACA9QA55_9GLOM</name>
<feature type="non-terminal residue" evidence="1">
    <location>
        <position position="88"/>
    </location>
</feature>
<sequence length="88" mass="9531">TDIPNIDEFFALGASSLEVKPSCQVIAQNVHGGNSKDEMNVFLSVCGPGILAASKIKKNLSNLNCLFASPQVEDKLDQWLTLLPDEEI</sequence>
<evidence type="ECO:0000313" key="2">
    <source>
        <dbReference type="Proteomes" id="UP000789920"/>
    </source>
</evidence>
<keyword evidence="2" id="KW-1185">Reference proteome</keyword>
<reference evidence="1" key="1">
    <citation type="submission" date="2021-06" db="EMBL/GenBank/DDBJ databases">
        <authorList>
            <person name="Kallberg Y."/>
            <person name="Tangrot J."/>
            <person name="Rosling A."/>
        </authorList>
    </citation>
    <scope>NUCLEOTIDE SEQUENCE</scope>
    <source>
        <strain evidence="1">MA461A</strain>
    </source>
</reference>
<dbReference type="EMBL" id="CAJVQC010028845">
    <property type="protein sequence ID" value="CAG8740859.1"/>
    <property type="molecule type" value="Genomic_DNA"/>
</dbReference>